<dbReference type="AlphaFoldDB" id="A0A0B2PC70"/>
<name>A0A0B2PC70_GLYSO</name>
<keyword evidence="4" id="KW-1185">Reference proteome</keyword>
<dbReference type="EMBL" id="QZWG01000020">
    <property type="protein sequence ID" value="RZB42811.1"/>
    <property type="molecule type" value="Genomic_DNA"/>
</dbReference>
<evidence type="ECO:0000313" key="2">
    <source>
        <dbReference type="EMBL" id="KHN06905.1"/>
    </source>
</evidence>
<reference evidence="2" key="1">
    <citation type="submission" date="2014-07" db="EMBL/GenBank/DDBJ databases">
        <title>Identification of a novel salt tolerance gene in wild soybean by whole-genome sequencing.</title>
        <authorList>
            <person name="Lam H.-M."/>
            <person name="Qi X."/>
            <person name="Li M.-W."/>
            <person name="Liu X."/>
            <person name="Xie M."/>
            <person name="Ni M."/>
            <person name="Xu X."/>
        </authorList>
    </citation>
    <scope>NUCLEOTIDE SEQUENCE [LARGE SCALE GENOMIC DNA]</scope>
    <source>
        <tissue evidence="2">Root</tissue>
    </source>
</reference>
<dbReference type="EMBL" id="KN667380">
    <property type="protein sequence ID" value="KHN06905.1"/>
    <property type="molecule type" value="Genomic_DNA"/>
</dbReference>
<reference evidence="3 4" key="2">
    <citation type="submission" date="2018-09" db="EMBL/GenBank/DDBJ databases">
        <title>A high-quality reference genome of wild soybean provides a powerful tool to mine soybean genomes.</title>
        <authorList>
            <person name="Xie M."/>
            <person name="Chung C.Y.L."/>
            <person name="Li M.-W."/>
            <person name="Wong F.-L."/>
            <person name="Chan T.-F."/>
            <person name="Lam H.-M."/>
        </authorList>
    </citation>
    <scope>NUCLEOTIDE SEQUENCE [LARGE SCALE GENOMIC DNA]</scope>
    <source>
        <strain evidence="4">cv. W05</strain>
        <tissue evidence="3">Hypocotyl of etiolated seedlings</tissue>
    </source>
</reference>
<keyword evidence="1" id="KW-0732">Signal</keyword>
<dbReference type="Proteomes" id="UP000289340">
    <property type="component" value="Chromosome 20"/>
</dbReference>
<protein>
    <submittedName>
        <fullName evidence="2">Uncharacterized protein</fullName>
    </submittedName>
</protein>
<organism evidence="2">
    <name type="scientific">Glycine soja</name>
    <name type="common">Wild soybean</name>
    <dbReference type="NCBI Taxonomy" id="3848"/>
    <lineage>
        <taxon>Eukaryota</taxon>
        <taxon>Viridiplantae</taxon>
        <taxon>Streptophyta</taxon>
        <taxon>Embryophyta</taxon>
        <taxon>Tracheophyta</taxon>
        <taxon>Spermatophyta</taxon>
        <taxon>Magnoliopsida</taxon>
        <taxon>eudicotyledons</taxon>
        <taxon>Gunneridae</taxon>
        <taxon>Pentapetalae</taxon>
        <taxon>rosids</taxon>
        <taxon>fabids</taxon>
        <taxon>Fabales</taxon>
        <taxon>Fabaceae</taxon>
        <taxon>Papilionoideae</taxon>
        <taxon>50 kb inversion clade</taxon>
        <taxon>NPAAA clade</taxon>
        <taxon>indigoferoid/millettioid clade</taxon>
        <taxon>Phaseoleae</taxon>
        <taxon>Glycine</taxon>
        <taxon>Glycine subgen. Soja</taxon>
    </lineage>
</organism>
<gene>
    <name evidence="3" type="ORF">D0Y65_053412</name>
    <name evidence="2" type="ORF">glysoja_050122</name>
</gene>
<evidence type="ECO:0000313" key="3">
    <source>
        <dbReference type="EMBL" id="RZB42811.1"/>
    </source>
</evidence>
<proteinExistence type="predicted"/>
<dbReference type="Proteomes" id="UP000053555">
    <property type="component" value="Unassembled WGS sequence"/>
</dbReference>
<evidence type="ECO:0000313" key="4">
    <source>
        <dbReference type="Proteomes" id="UP000289340"/>
    </source>
</evidence>
<feature type="chain" id="PRO_5040666401" evidence="1">
    <location>
        <begin position="28"/>
        <end position="113"/>
    </location>
</feature>
<accession>A0A0B2PC70</accession>
<sequence length="113" mass="12414">MRALLCSHSVLVHLIKLLLLLLLLCNCKDLSLLLCNCKDLSLLLLCDRDTSAPYLGVGLWKLCSLQGFGLWNSWSLLGMFGVLTLQFVRGAHSFSQGVILSEVIQIALCPLNA</sequence>
<feature type="signal peptide" evidence="1">
    <location>
        <begin position="1"/>
        <end position="27"/>
    </location>
</feature>
<evidence type="ECO:0000256" key="1">
    <source>
        <dbReference type="SAM" id="SignalP"/>
    </source>
</evidence>